<name>A0ABM7K1V8_9MYCO</name>
<dbReference type="SUPFAM" id="SSF55961">
    <property type="entry name" value="Bet v1-like"/>
    <property type="match status" value="1"/>
</dbReference>
<sequence length="180" mass="21061">MRRVGLTARRDEVAARSPEATLPLPECARWATMNRVSKVTLTTELPIPAETAAALARKPELMRHVLSPVLRIYRLDVPERIEVGTQGSARFWWFGVIPAWTHHLTIKRLEPTEIYTNEHGGPVRTWNHRLTFEPIDERSCRYTDEIETDDGLNGVLTRAFVRLMFRHRHRRWRKLAHILR</sequence>
<dbReference type="Gene3D" id="3.30.530.20">
    <property type="match status" value="1"/>
</dbReference>
<organism evidence="1 2">
    <name type="scientific">Mycobacterium paraintracellulare</name>
    <dbReference type="NCBI Taxonomy" id="1138383"/>
    <lineage>
        <taxon>Bacteria</taxon>
        <taxon>Bacillati</taxon>
        <taxon>Actinomycetota</taxon>
        <taxon>Actinomycetes</taxon>
        <taxon>Mycobacteriales</taxon>
        <taxon>Mycobacteriaceae</taxon>
        <taxon>Mycobacterium</taxon>
        <taxon>Mycobacterium avium complex (MAC)</taxon>
    </lineage>
</organism>
<evidence type="ECO:0000313" key="1">
    <source>
        <dbReference type="EMBL" id="BBY67908.1"/>
    </source>
</evidence>
<dbReference type="EMBL" id="AP022597">
    <property type="protein sequence ID" value="BBY67908.1"/>
    <property type="molecule type" value="Genomic_DNA"/>
</dbReference>
<gene>
    <name evidence="1" type="ORF">MPRI_00950</name>
</gene>
<keyword evidence="2" id="KW-1185">Reference proteome</keyword>
<dbReference type="Proteomes" id="UP000466578">
    <property type="component" value="Chromosome"/>
</dbReference>
<protein>
    <recommendedName>
        <fullName evidence="3">Polyketide cyclase</fullName>
    </recommendedName>
</protein>
<reference evidence="1 2" key="1">
    <citation type="journal article" date="2019" name="Emerg. Microbes Infect.">
        <title>Comprehensive subspecies identification of 175 nontuberculous mycobacteria species based on 7547 genomic profiles.</title>
        <authorList>
            <person name="Matsumoto Y."/>
            <person name="Kinjo T."/>
            <person name="Motooka D."/>
            <person name="Nabeya D."/>
            <person name="Jung N."/>
            <person name="Uechi K."/>
            <person name="Horii T."/>
            <person name="Iida T."/>
            <person name="Fujita J."/>
            <person name="Nakamura S."/>
        </authorList>
    </citation>
    <scope>NUCLEOTIDE SEQUENCE [LARGE SCALE GENOMIC DNA]</scope>
    <source>
        <strain evidence="1 2">JCM 30622</strain>
    </source>
</reference>
<dbReference type="InterPro" id="IPR023393">
    <property type="entry name" value="START-like_dom_sf"/>
</dbReference>
<evidence type="ECO:0000313" key="2">
    <source>
        <dbReference type="Proteomes" id="UP000466578"/>
    </source>
</evidence>
<accession>A0ABM7K1V8</accession>
<proteinExistence type="predicted"/>
<evidence type="ECO:0008006" key="3">
    <source>
        <dbReference type="Google" id="ProtNLM"/>
    </source>
</evidence>